<evidence type="ECO:0000313" key="1">
    <source>
        <dbReference type="EMBL" id="KAJ8966876.1"/>
    </source>
</evidence>
<gene>
    <name evidence="1" type="ORF">NQ314_003270</name>
</gene>
<accession>A0AAV8ZMG5</accession>
<evidence type="ECO:0000313" key="2">
    <source>
        <dbReference type="Proteomes" id="UP001162156"/>
    </source>
</evidence>
<proteinExistence type="predicted"/>
<comment type="caution">
    <text evidence="1">The sequence shown here is derived from an EMBL/GenBank/DDBJ whole genome shotgun (WGS) entry which is preliminary data.</text>
</comment>
<name>A0AAV8ZMG5_9CUCU</name>
<protein>
    <submittedName>
        <fullName evidence="1">Uncharacterized protein</fullName>
    </submittedName>
</protein>
<reference evidence="1" key="1">
    <citation type="journal article" date="2023" name="Insect Mol. Biol.">
        <title>Genome sequencing provides insights into the evolution of gene families encoding plant cell wall-degrading enzymes in longhorned beetles.</title>
        <authorList>
            <person name="Shin N.R."/>
            <person name="Okamura Y."/>
            <person name="Kirsch R."/>
            <person name="Pauchet Y."/>
        </authorList>
    </citation>
    <scope>NUCLEOTIDE SEQUENCE</scope>
    <source>
        <strain evidence="1">RBIC_L_NR</strain>
    </source>
</reference>
<organism evidence="1 2">
    <name type="scientific">Rhamnusium bicolor</name>
    <dbReference type="NCBI Taxonomy" id="1586634"/>
    <lineage>
        <taxon>Eukaryota</taxon>
        <taxon>Metazoa</taxon>
        <taxon>Ecdysozoa</taxon>
        <taxon>Arthropoda</taxon>
        <taxon>Hexapoda</taxon>
        <taxon>Insecta</taxon>
        <taxon>Pterygota</taxon>
        <taxon>Neoptera</taxon>
        <taxon>Endopterygota</taxon>
        <taxon>Coleoptera</taxon>
        <taxon>Polyphaga</taxon>
        <taxon>Cucujiformia</taxon>
        <taxon>Chrysomeloidea</taxon>
        <taxon>Cerambycidae</taxon>
        <taxon>Lepturinae</taxon>
        <taxon>Rhagiini</taxon>
        <taxon>Rhamnusium</taxon>
    </lineage>
</organism>
<dbReference type="EMBL" id="JANEYF010000929">
    <property type="protein sequence ID" value="KAJ8966876.1"/>
    <property type="molecule type" value="Genomic_DNA"/>
</dbReference>
<sequence length="129" mass="14110">MLQQYTLGSLKQFVLVKIIVLFLPKGTKLLVFSLVRRNNPVTTSDKVPSPPATTMASIPPTLSISVFACPSDSVFITSTEIPAKYRRGAQYFSNSSDDFLLFALGFKITVTLRGLIFKGIGSLPYFAAL</sequence>
<dbReference type="AlphaFoldDB" id="A0AAV8ZMG5"/>
<dbReference type="Proteomes" id="UP001162156">
    <property type="component" value="Unassembled WGS sequence"/>
</dbReference>
<keyword evidence="2" id="KW-1185">Reference proteome</keyword>